<sequence>MFEDLGANWDRFYAQTIEPMVDLLVAAALVWLTAVVCARLLAPAVTKWKVFGRVMPRWVGRLLRALGMVGLIVGAGWLVVAASIEQYPFDAVVIVGPTVTLVLATIVYGIGQATRARMDVMVIQSDGQPNTALATELAMRMRGMNADDPEGRVEDPSGSDLNEVLAVAGSTEHWAVQLARGAATMLLNLRPWRLELTIFDDRTARARLRRNGLRIADEQLSLPLPPVDDEHPAELLILAAALAATTVSEHYPDIRGLYGARGWHGIGLLNLAAITDGDAHRAYVEAAIEADPCCVLIEYQDVFDRYDITDADDLVPLMDRLEPMIRFAAALSRIDDEALRTIDQKPWHQAPERGRREPRLLMLQLMIRYATAVRNWSMERQLADDWTAQDVQRLTRAAGIFDLMMTMLARPRRAERVVAGASIERMRHRAAMGWTLLHEQLEGLERRAPEPPVAPARPAQPAKRAALAERWVAAAAESPEVEVRYSWACYLARRSSTGTPNGEVKQIADKLRLVCWSGWYQDAALTDPELAPVAGHAKVRKAVLQPLASAWEIQPFTEHKTSLAANAVRSPEQLARWRDADRLAVALGIEEAHAARLIDAAVLFDATVTAAERVGVRRRDLLRAAKCLIQTLGHGPDSFLRAMAATPDLLGLTVGRAMYWRPTGDERAVTARFLEAVRAALTEASVPAPV</sequence>
<feature type="transmembrane region" description="Helical" evidence="1">
    <location>
        <begin position="20"/>
        <end position="41"/>
    </location>
</feature>
<keyword evidence="1" id="KW-0812">Transmembrane</keyword>
<keyword evidence="1" id="KW-1133">Transmembrane helix</keyword>
<dbReference type="Proteomes" id="UP000324678">
    <property type="component" value="Chromosome"/>
</dbReference>
<evidence type="ECO:0000256" key="1">
    <source>
        <dbReference type="SAM" id="Phobius"/>
    </source>
</evidence>
<dbReference type="AlphaFoldDB" id="A0A5C1YFM0"/>
<proteinExistence type="predicted"/>
<name>A0A5C1YFM0_9MICO</name>
<protein>
    <submittedName>
        <fullName evidence="2">Uncharacterized protein</fullName>
    </submittedName>
</protein>
<feature type="transmembrane region" description="Helical" evidence="1">
    <location>
        <begin position="90"/>
        <end position="111"/>
    </location>
</feature>
<dbReference type="EMBL" id="CP043505">
    <property type="protein sequence ID" value="QEO13799.1"/>
    <property type="molecule type" value="Genomic_DNA"/>
</dbReference>
<keyword evidence="1" id="KW-0472">Membrane</keyword>
<accession>A0A5C1YFM0</accession>
<evidence type="ECO:0000313" key="3">
    <source>
        <dbReference type="Proteomes" id="UP000324678"/>
    </source>
</evidence>
<feature type="transmembrane region" description="Helical" evidence="1">
    <location>
        <begin position="62"/>
        <end position="84"/>
    </location>
</feature>
<dbReference type="RefSeq" id="WP_149159822.1">
    <property type="nucleotide sequence ID" value="NZ_CP043505.1"/>
</dbReference>
<dbReference type="OrthoDB" id="4996817at2"/>
<dbReference type="KEGG" id="ail:FLP10_04695"/>
<evidence type="ECO:0000313" key="2">
    <source>
        <dbReference type="EMBL" id="QEO13799.1"/>
    </source>
</evidence>
<keyword evidence="3" id="KW-1185">Reference proteome</keyword>
<gene>
    <name evidence="2" type="ORF">FLP10_04695</name>
</gene>
<reference evidence="2 3" key="1">
    <citation type="submission" date="2019-09" db="EMBL/GenBank/DDBJ databases">
        <title>Genome sequencing of strain KACC 19306.</title>
        <authorList>
            <person name="Heo J."/>
            <person name="Kim S.-J."/>
            <person name="Kim J.-S."/>
            <person name="Hong S.-B."/>
            <person name="Kwon S.-W."/>
        </authorList>
    </citation>
    <scope>NUCLEOTIDE SEQUENCE [LARGE SCALE GENOMIC DNA]</scope>
    <source>
        <strain evidence="2 3">KACC 19306</strain>
    </source>
</reference>
<organism evidence="2 3">
    <name type="scientific">Agromyces intestinalis</name>
    <dbReference type="NCBI Taxonomy" id="2592652"/>
    <lineage>
        <taxon>Bacteria</taxon>
        <taxon>Bacillati</taxon>
        <taxon>Actinomycetota</taxon>
        <taxon>Actinomycetes</taxon>
        <taxon>Micrococcales</taxon>
        <taxon>Microbacteriaceae</taxon>
        <taxon>Agromyces</taxon>
    </lineage>
</organism>